<dbReference type="CDD" id="cd00397">
    <property type="entry name" value="DNA_BRE_C"/>
    <property type="match status" value="1"/>
</dbReference>
<evidence type="ECO:0000256" key="1">
    <source>
        <dbReference type="ARBA" id="ARBA00022908"/>
    </source>
</evidence>
<dbReference type="InterPro" id="IPR002104">
    <property type="entry name" value="Integrase_catalytic"/>
</dbReference>
<evidence type="ECO:0000259" key="3">
    <source>
        <dbReference type="PROSITE" id="PS51898"/>
    </source>
</evidence>
<dbReference type="SUPFAM" id="SSF56349">
    <property type="entry name" value="DNA breaking-rejoining enzymes"/>
    <property type="match status" value="1"/>
</dbReference>
<name>A0ABU1BF98_PSEHA</name>
<dbReference type="EMBL" id="JAVIFY010000008">
    <property type="protein sequence ID" value="MDQ9092416.1"/>
    <property type="molecule type" value="Genomic_DNA"/>
</dbReference>
<dbReference type="InterPro" id="IPR013762">
    <property type="entry name" value="Integrase-like_cat_sf"/>
</dbReference>
<dbReference type="Gene3D" id="1.10.443.10">
    <property type="entry name" value="Intergrase catalytic core"/>
    <property type="match status" value="1"/>
</dbReference>
<dbReference type="InterPro" id="IPR011010">
    <property type="entry name" value="DNA_brk_join_enz"/>
</dbReference>
<accession>A0ABU1BF98</accession>
<dbReference type="Pfam" id="PF00589">
    <property type="entry name" value="Phage_integrase"/>
    <property type="match status" value="1"/>
</dbReference>
<dbReference type="PROSITE" id="PS51898">
    <property type="entry name" value="TYR_RECOMBINASE"/>
    <property type="match status" value="1"/>
</dbReference>
<evidence type="ECO:0000256" key="2">
    <source>
        <dbReference type="ARBA" id="ARBA00023172"/>
    </source>
</evidence>
<evidence type="ECO:0000313" key="4">
    <source>
        <dbReference type="EMBL" id="MDQ9092416.1"/>
    </source>
</evidence>
<dbReference type="PANTHER" id="PTHR30349">
    <property type="entry name" value="PHAGE INTEGRASE-RELATED"/>
    <property type="match status" value="1"/>
</dbReference>
<dbReference type="RefSeq" id="WP_309039179.1">
    <property type="nucleotide sequence ID" value="NZ_JAVIFY010000008.1"/>
</dbReference>
<dbReference type="InterPro" id="IPR050090">
    <property type="entry name" value="Tyrosine_recombinase_XerCD"/>
</dbReference>
<gene>
    <name evidence="4" type="ORF">RC083_12540</name>
</gene>
<dbReference type="PANTHER" id="PTHR30349:SF64">
    <property type="entry name" value="PROPHAGE INTEGRASE INTD-RELATED"/>
    <property type="match status" value="1"/>
</dbReference>
<evidence type="ECO:0000313" key="5">
    <source>
        <dbReference type="Proteomes" id="UP001226574"/>
    </source>
</evidence>
<keyword evidence="5" id="KW-1185">Reference proteome</keyword>
<keyword evidence="1" id="KW-0229">DNA integration</keyword>
<comment type="caution">
    <text evidence="4">The sequence shown here is derived from an EMBL/GenBank/DDBJ whole genome shotgun (WGS) entry which is preliminary data.</text>
</comment>
<feature type="domain" description="Tyr recombinase" evidence="3">
    <location>
        <begin position="195"/>
        <end position="430"/>
    </location>
</feature>
<organism evidence="4 5">
    <name type="scientific">Pseudoalteromonas haloplanktis</name>
    <name type="common">Alteromonas haloplanktis</name>
    <dbReference type="NCBI Taxonomy" id="228"/>
    <lineage>
        <taxon>Bacteria</taxon>
        <taxon>Pseudomonadati</taxon>
        <taxon>Pseudomonadota</taxon>
        <taxon>Gammaproteobacteria</taxon>
        <taxon>Alteromonadales</taxon>
        <taxon>Pseudoalteromonadaceae</taxon>
        <taxon>Pseudoalteromonas</taxon>
    </lineage>
</organism>
<sequence>MNYILWTVPSLTIDQKLSKSVNSDTGEISFNFNGKGHDVQDIVLLYQGNGLPVRVVNNWLIYLKTSLYRKSVNTQAQALLHYFIFLDEIGLEWDVMPITSRNKPTYKFSKHLKDAVKNGTIARTTANNYLGSIVSFYKFYLNKGYEFINKPFNYKTIKVNVNGGHEFSRGKFVFVDSTDIRLNLPKDKSNFGMPRELVPLSEHEWTLVDEICSQGKVNSNSSKGAALVNLSEEFKLAVAIARHTGLRREEIVTFRSKFIYKPTAEQLHYKYLVHTNGVHISPQEGVNTKGSGSRTIEMPSSLMLQLHQYINSKRYIKRRKLFEVNNPDELNNPPLFISQNGHHYASRTFNARWCEVRNTVKDSHPSFNHKFHNLRSTYAVTRLKELLNQGVKEGDALDYIQSVMGHKSRSTLLHYLKFCHQKLKANEVYEQALDLVLKVEE</sequence>
<protein>
    <submittedName>
        <fullName evidence="4">Site-specific integrase</fullName>
    </submittedName>
</protein>
<keyword evidence="2" id="KW-0233">DNA recombination</keyword>
<dbReference type="Proteomes" id="UP001226574">
    <property type="component" value="Unassembled WGS sequence"/>
</dbReference>
<proteinExistence type="predicted"/>
<reference evidence="4 5" key="1">
    <citation type="submission" date="2023-08" db="EMBL/GenBank/DDBJ databases">
        <title>Pseudoalteromonas haloplanktis LL1 genome.</title>
        <authorList>
            <person name="Wu S."/>
        </authorList>
    </citation>
    <scope>NUCLEOTIDE SEQUENCE [LARGE SCALE GENOMIC DNA]</scope>
    <source>
        <strain evidence="4 5">LL1</strain>
    </source>
</reference>